<dbReference type="InterPro" id="IPR036477">
    <property type="entry name" value="Formyl_transf_N_sf"/>
</dbReference>
<evidence type="ECO:0000259" key="6">
    <source>
        <dbReference type="Pfam" id="PF00551"/>
    </source>
</evidence>
<evidence type="ECO:0000256" key="5">
    <source>
        <dbReference type="HAMAP-Rule" id="MF_00182"/>
    </source>
</evidence>
<keyword evidence="4 5" id="KW-0648">Protein biosynthesis</keyword>
<evidence type="ECO:0000256" key="2">
    <source>
        <dbReference type="ARBA" id="ARBA00012261"/>
    </source>
</evidence>
<dbReference type="InterPro" id="IPR002376">
    <property type="entry name" value="Formyl_transf_N"/>
</dbReference>
<feature type="domain" description="Formyl transferase C-terminal" evidence="7">
    <location>
        <begin position="203"/>
        <end position="304"/>
    </location>
</feature>
<dbReference type="HAMAP" id="MF_00182">
    <property type="entry name" value="Formyl_trans"/>
    <property type="match status" value="1"/>
</dbReference>
<dbReference type="InterPro" id="IPR041711">
    <property type="entry name" value="Met-tRNA-FMT_N"/>
</dbReference>
<dbReference type="InterPro" id="IPR044135">
    <property type="entry name" value="Met-tRNA-FMT_C"/>
</dbReference>
<evidence type="ECO:0000313" key="9">
    <source>
        <dbReference type="Proteomes" id="UP001333102"/>
    </source>
</evidence>
<comment type="catalytic activity">
    <reaction evidence="5">
        <text>L-methionyl-tRNA(fMet) + (6R)-10-formyltetrahydrofolate = N-formyl-L-methionyl-tRNA(fMet) + (6S)-5,6,7,8-tetrahydrofolate + H(+)</text>
        <dbReference type="Rhea" id="RHEA:24380"/>
        <dbReference type="Rhea" id="RHEA-COMP:9952"/>
        <dbReference type="Rhea" id="RHEA-COMP:9953"/>
        <dbReference type="ChEBI" id="CHEBI:15378"/>
        <dbReference type="ChEBI" id="CHEBI:57453"/>
        <dbReference type="ChEBI" id="CHEBI:78530"/>
        <dbReference type="ChEBI" id="CHEBI:78844"/>
        <dbReference type="ChEBI" id="CHEBI:195366"/>
        <dbReference type="EC" id="2.1.2.9"/>
    </reaction>
</comment>
<name>A0ABZ1BTJ6_9FIRM</name>
<comment type="function">
    <text evidence="5">Attaches a formyl group to the free amino group of methionyl-tRNA(fMet). The formyl group appears to play a dual role in the initiator identity of N-formylmethionyl-tRNA by promoting its recognition by IF2 and preventing the misappropriation of this tRNA by the elongation apparatus.</text>
</comment>
<dbReference type="InterPro" id="IPR005794">
    <property type="entry name" value="Fmt"/>
</dbReference>
<dbReference type="SUPFAM" id="SSF53328">
    <property type="entry name" value="Formyltransferase"/>
    <property type="match status" value="1"/>
</dbReference>
<feature type="binding site" evidence="5">
    <location>
        <begin position="109"/>
        <end position="112"/>
    </location>
    <ligand>
        <name>(6S)-5,6,7,8-tetrahydrofolate</name>
        <dbReference type="ChEBI" id="CHEBI:57453"/>
    </ligand>
</feature>
<accession>A0ABZ1BTJ6</accession>
<dbReference type="PANTHER" id="PTHR11138:SF5">
    <property type="entry name" value="METHIONYL-TRNA FORMYLTRANSFERASE, MITOCHONDRIAL"/>
    <property type="match status" value="1"/>
</dbReference>
<dbReference type="Proteomes" id="UP001333102">
    <property type="component" value="Chromosome"/>
</dbReference>
<keyword evidence="9" id="KW-1185">Reference proteome</keyword>
<gene>
    <name evidence="5 8" type="primary">fmt</name>
    <name evidence="8" type="ORF">VLY81_07980</name>
</gene>
<evidence type="ECO:0000313" key="8">
    <source>
        <dbReference type="EMBL" id="WRP15945.1"/>
    </source>
</evidence>
<dbReference type="CDD" id="cd08646">
    <property type="entry name" value="FMT_core_Met-tRNA-FMT_N"/>
    <property type="match status" value="1"/>
</dbReference>
<dbReference type="InterPro" id="IPR005793">
    <property type="entry name" value="Formyl_trans_C"/>
</dbReference>
<evidence type="ECO:0000259" key="7">
    <source>
        <dbReference type="Pfam" id="PF02911"/>
    </source>
</evidence>
<dbReference type="SUPFAM" id="SSF50486">
    <property type="entry name" value="FMT C-terminal domain-like"/>
    <property type="match status" value="1"/>
</dbReference>
<dbReference type="EMBL" id="CP141614">
    <property type="protein sequence ID" value="WRP15945.1"/>
    <property type="molecule type" value="Genomic_DNA"/>
</dbReference>
<evidence type="ECO:0000256" key="1">
    <source>
        <dbReference type="ARBA" id="ARBA00010699"/>
    </source>
</evidence>
<proteinExistence type="inferred from homology"/>
<keyword evidence="3 5" id="KW-0808">Transferase</keyword>
<dbReference type="InterPro" id="IPR011034">
    <property type="entry name" value="Formyl_transferase-like_C_sf"/>
</dbReference>
<feature type="domain" description="Formyl transferase N-terminal" evidence="6">
    <location>
        <begin position="1"/>
        <end position="180"/>
    </location>
</feature>
<evidence type="ECO:0000256" key="4">
    <source>
        <dbReference type="ARBA" id="ARBA00022917"/>
    </source>
</evidence>
<protein>
    <recommendedName>
        <fullName evidence="2 5">Methionyl-tRNA formyltransferase</fullName>
        <ecNumber evidence="2 5">2.1.2.9</ecNumber>
    </recommendedName>
</protein>
<dbReference type="Pfam" id="PF00551">
    <property type="entry name" value="Formyl_trans_N"/>
    <property type="match status" value="1"/>
</dbReference>
<reference evidence="9" key="1">
    <citation type="submission" date="2023-12" db="EMBL/GenBank/DDBJ databases">
        <title>Novel isolates from deep terrestrial aquifers shed light on the physiology and ecology of the class Limnochordia.</title>
        <authorList>
            <person name="Karnachuk O.V."/>
            <person name="Lukina A.P."/>
            <person name="Avakyan M.R."/>
            <person name="Kadnikov V."/>
            <person name="Begmatov S."/>
            <person name="Beletsky A.V."/>
            <person name="Mardanov A.V."/>
            <person name="Ravin N.V."/>
        </authorList>
    </citation>
    <scope>NUCLEOTIDE SEQUENCE [LARGE SCALE GENOMIC DNA]</scope>
    <source>
        <strain evidence="9">LN</strain>
    </source>
</reference>
<organism evidence="8 9">
    <name type="scientific">Geochorda subterranea</name>
    <dbReference type="NCBI Taxonomy" id="3109564"/>
    <lineage>
        <taxon>Bacteria</taxon>
        <taxon>Bacillati</taxon>
        <taxon>Bacillota</taxon>
        <taxon>Limnochordia</taxon>
        <taxon>Limnochordales</taxon>
        <taxon>Geochordaceae</taxon>
        <taxon>Geochorda</taxon>
    </lineage>
</organism>
<dbReference type="PANTHER" id="PTHR11138">
    <property type="entry name" value="METHIONYL-TRNA FORMYLTRANSFERASE"/>
    <property type="match status" value="1"/>
</dbReference>
<dbReference type="RefSeq" id="WP_324670371.1">
    <property type="nucleotide sequence ID" value="NZ_CP141614.1"/>
</dbReference>
<comment type="similarity">
    <text evidence="1 5">Belongs to the Fmt family.</text>
</comment>
<dbReference type="NCBIfam" id="TIGR00460">
    <property type="entry name" value="fmt"/>
    <property type="match status" value="1"/>
</dbReference>
<dbReference type="EC" id="2.1.2.9" evidence="2 5"/>
<dbReference type="CDD" id="cd08704">
    <property type="entry name" value="Met_tRNA_FMT_C"/>
    <property type="match status" value="1"/>
</dbReference>
<dbReference type="GO" id="GO:0004479">
    <property type="term" value="F:methionyl-tRNA formyltransferase activity"/>
    <property type="evidence" value="ECO:0007669"/>
    <property type="project" value="UniProtKB-EC"/>
</dbReference>
<dbReference type="Pfam" id="PF02911">
    <property type="entry name" value="Formyl_trans_C"/>
    <property type="match status" value="1"/>
</dbReference>
<sequence>MKLVFAGTPDFAVPSLEALVREGHQIGRVVTQPDRARGRGQRLAPPPVKEAASRLGMAVWQPERPDAEQWLEVLAETGADALVVVAFAHKIPPPVLTYPRHGCINVHASLLPRWRGAAPIARAILEGDRITGVTIMRMDEGWDTGPILLQATEVIGDHDTAASLHDRLAVRGAGLLVEALARLEHGTLRPVAQPPTGATLAPRLDKEEGLVDWSAPAVRIERQVRAFTPWPGAYTTLDGRRVRLVEARVEPEPRPGVQPGAILGVDARAGALLVGCGAGSVLRLHRVQPEGSRVMTGLDLANGLRLTPGRHLGG</sequence>
<evidence type="ECO:0000256" key="3">
    <source>
        <dbReference type="ARBA" id="ARBA00022679"/>
    </source>
</evidence>
<dbReference type="Gene3D" id="3.40.50.12230">
    <property type="match status" value="1"/>
</dbReference>